<evidence type="ECO:0000313" key="5">
    <source>
        <dbReference type="Proteomes" id="UP000799438"/>
    </source>
</evidence>
<proteinExistence type="predicted"/>
<dbReference type="InterPro" id="IPR018253">
    <property type="entry name" value="DnaJ_domain_CS"/>
</dbReference>
<dbReference type="OrthoDB" id="10250354at2759"/>
<dbReference type="Pfam" id="PF00226">
    <property type="entry name" value="DnaJ"/>
    <property type="match status" value="1"/>
</dbReference>
<dbReference type="InterPro" id="IPR001623">
    <property type="entry name" value="DnaJ_domain"/>
</dbReference>
<dbReference type="PROSITE" id="PS00636">
    <property type="entry name" value="DNAJ_1"/>
    <property type="match status" value="1"/>
</dbReference>
<feature type="region of interest" description="Disordered" evidence="2">
    <location>
        <begin position="156"/>
        <end position="188"/>
    </location>
</feature>
<gene>
    <name evidence="4" type="ORF">K452DRAFT_362769</name>
</gene>
<evidence type="ECO:0000256" key="1">
    <source>
        <dbReference type="ARBA" id="ARBA00023186"/>
    </source>
</evidence>
<protein>
    <recommendedName>
        <fullName evidence="3">J domain-containing protein</fullName>
    </recommendedName>
</protein>
<keyword evidence="5" id="KW-1185">Reference proteome</keyword>
<dbReference type="SMART" id="SM00271">
    <property type="entry name" value="DnaJ"/>
    <property type="match status" value="1"/>
</dbReference>
<evidence type="ECO:0000259" key="3">
    <source>
        <dbReference type="PROSITE" id="PS50076"/>
    </source>
</evidence>
<dbReference type="InterPro" id="IPR036869">
    <property type="entry name" value="J_dom_sf"/>
</dbReference>
<keyword evidence="1" id="KW-0143">Chaperone</keyword>
<organism evidence="4 5">
    <name type="scientific">Aplosporella prunicola CBS 121167</name>
    <dbReference type="NCBI Taxonomy" id="1176127"/>
    <lineage>
        <taxon>Eukaryota</taxon>
        <taxon>Fungi</taxon>
        <taxon>Dikarya</taxon>
        <taxon>Ascomycota</taxon>
        <taxon>Pezizomycotina</taxon>
        <taxon>Dothideomycetes</taxon>
        <taxon>Dothideomycetes incertae sedis</taxon>
        <taxon>Botryosphaeriales</taxon>
        <taxon>Aplosporellaceae</taxon>
        <taxon>Aplosporella</taxon>
    </lineage>
</organism>
<dbReference type="PRINTS" id="PR00625">
    <property type="entry name" value="JDOMAIN"/>
</dbReference>
<name>A0A6A6AVP7_9PEZI</name>
<dbReference type="CDD" id="cd06257">
    <property type="entry name" value="DnaJ"/>
    <property type="match status" value="1"/>
</dbReference>
<dbReference type="RefSeq" id="XP_033391800.1">
    <property type="nucleotide sequence ID" value="XM_033546535.1"/>
</dbReference>
<evidence type="ECO:0000256" key="2">
    <source>
        <dbReference type="SAM" id="MobiDB-lite"/>
    </source>
</evidence>
<evidence type="ECO:0000313" key="4">
    <source>
        <dbReference type="EMBL" id="KAF2136082.1"/>
    </source>
</evidence>
<feature type="compositionally biased region" description="Low complexity" evidence="2">
    <location>
        <begin position="90"/>
        <end position="109"/>
    </location>
</feature>
<dbReference type="SUPFAM" id="SSF46565">
    <property type="entry name" value="Chaperone J-domain"/>
    <property type="match status" value="1"/>
</dbReference>
<sequence length="225" mass="25692">MATSNSLDHYATLEVAVPASLTEIRKSYRRLALVHHPDKNQNRADATKQFQCIVSAWEILSDEAKRKKYDSTRHTTRSATTADVRNNTGGNSSSKSSAAGKNGSANSSKPQEQPTTEGAEASKRKRDDYLRWERIQDDKILKIRRTVEKLKSEIQAHAKQDKKDRDKISQQNSWWASLTGQPKLTDEEKMHMENESIQRMASTRIKTKRLGQAQKELQELERLKN</sequence>
<feature type="compositionally biased region" description="Polar residues" evidence="2">
    <location>
        <begin position="169"/>
        <end position="182"/>
    </location>
</feature>
<reference evidence="4" key="1">
    <citation type="journal article" date="2020" name="Stud. Mycol.">
        <title>101 Dothideomycetes genomes: a test case for predicting lifestyles and emergence of pathogens.</title>
        <authorList>
            <person name="Haridas S."/>
            <person name="Albert R."/>
            <person name="Binder M."/>
            <person name="Bloem J."/>
            <person name="Labutti K."/>
            <person name="Salamov A."/>
            <person name="Andreopoulos B."/>
            <person name="Baker S."/>
            <person name="Barry K."/>
            <person name="Bills G."/>
            <person name="Bluhm B."/>
            <person name="Cannon C."/>
            <person name="Castanera R."/>
            <person name="Culley D."/>
            <person name="Daum C."/>
            <person name="Ezra D."/>
            <person name="Gonzalez J."/>
            <person name="Henrissat B."/>
            <person name="Kuo A."/>
            <person name="Liang C."/>
            <person name="Lipzen A."/>
            <person name="Lutzoni F."/>
            <person name="Magnuson J."/>
            <person name="Mondo S."/>
            <person name="Nolan M."/>
            <person name="Ohm R."/>
            <person name="Pangilinan J."/>
            <person name="Park H.-J."/>
            <person name="Ramirez L."/>
            <person name="Alfaro M."/>
            <person name="Sun H."/>
            <person name="Tritt A."/>
            <person name="Yoshinaga Y."/>
            <person name="Zwiers L.-H."/>
            <person name="Turgeon B."/>
            <person name="Goodwin S."/>
            <person name="Spatafora J."/>
            <person name="Crous P."/>
            <person name="Grigoriev I."/>
        </authorList>
    </citation>
    <scope>NUCLEOTIDE SEQUENCE</scope>
    <source>
        <strain evidence="4">CBS 121167</strain>
    </source>
</reference>
<dbReference type="GeneID" id="54304041"/>
<feature type="domain" description="J" evidence="3">
    <location>
        <begin position="8"/>
        <end position="73"/>
    </location>
</feature>
<dbReference type="PROSITE" id="PS50076">
    <property type="entry name" value="DNAJ_2"/>
    <property type="match status" value="1"/>
</dbReference>
<accession>A0A6A6AVP7</accession>
<dbReference type="PANTHER" id="PTHR44145">
    <property type="entry name" value="DNAJ HOMOLOG SUBFAMILY A MEMBER 3, MITOCHONDRIAL"/>
    <property type="match status" value="1"/>
</dbReference>
<dbReference type="EMBL" id="ML995535">
    <property type="protein sequence ID" value="KAF2136082.1"/>
    <property type="molecule type" value="Genomic_DNA"/>
</dbReference>
<dbReference type="InterPro" id="IPR051938">
    <property type="entry name" value="Apopto_cytoskel_mod"/>
</dbReference>
<dbReference type="AlphaFoldDB" id="A0A6A6AVP7"/>
<dbReference type="Gene3D" id="1.10.287.110">
    <property type="entry name" value="DnaJ domain"/>
    <property type="match status" value="1"/>
</dbReference>
<dbReference type="Proteomes" id="UP000799438">
    <property type="component" value="Unassembled WGS sequence"/>
</dbReference>
<feature type="region of interest" description="Disordered" evidence="2">
    <location>
        <begin position="66"/>
        <end position="125"/>
    </location>
</feature>
<feature type="compositionally biased region" description="Basic and acidic residues" evidence="2">
    <location>
        <begin position="156"/>
        <end position="168"/>
    </location>
</feature>
<dbReference type="PANTHER" id="PTHR44145:SF3">
    <property type="entry name" value="DNAJ HOMOLOG SUBFAMILY A MEMBER 3, MITOCHONDRIAL"/>
    <property type="match status" value="1"/>
</dbReference>